<dbReference type="Pfam" id="PF00704">
    <property type="entry name" value="Glyco_hydro_18"/>
    <property type="match status" value="1"/>
</dbReference>
<dbReference type="InterPro" id="IPR017853">
    <property type="entry name" value="GH"/>
</dbReference>
<evidence type="ECO:0000259" key="1">
    <source>
        <dbReference type="PROSITE" id="PS51910"/>
    </source>
</evidence>
<evidence type="ECO:0000313" key="3">
    <source>
        <dbReference type="Proteomes" id="UP000008068"/>
    </source>
</evidence>
<dbReference type="PANTHER" id="PTHR46073">
    <property type="entry name" value="CHITINASE"/>
    <property type="match status" value="1"/>
</dbReference>
<dbReference type="OrthoDB" id="73875at2759"/>
<organism evidence="3">
    <name type="scientific">Caenorhabditis brenneri</name>
    <name type="common">Nematode worm</name>
    <dbReference type="NCBI Taxonomy" id="135651"/>
    <lineage>
        <taxon>Eukaryota</taxon>
        <taxon>Metazoa</taxon>
        <taxon>Ecdysozoa</taxon>
        <taxon>Nematoda</taxon>
        <taxon>Chromadorea</taxon>
        <taxon>Rhabditida</taxon>
        <taxon>Rhabditina</taxon>
        <taxon>Rhabditomorpha</taxon>
        <taxon>Rhabditoidea</taxon>
        <taxon>Rhabditidae</taxon>
        <taxon>Peloderinae</taxon>
        <taxon>Caenorhabditis</taxon>
    </lineage>
</organism>
<feature type="domain" description="GH18" evidence="1">
    <location>
        <begin position="89"/>
        <end position="439"/>
    </location>
</feature>
<dbReference type="GO" id="GO:0005975">
    <property type="term" value="P:carbohydrate metabolic process"/>
    <property type="evidence" value="ECO:0007669"/>
    <property type="project" value="InterPro"/>
</dbReference>
<proteinExistence type="predicted"/>
<keyword evidence="3" id="KW-1185">Reference proteome</keyword>
<dbReference type="SUPFAM" id="SSF51445">
    <property type="entry name" value="(Trans)glycosidases"/>
    <property type="match status" value="1"/>
</dbReference>
<dbReference type="Gene3D" id="3.20.20.80">
    <property type="entry name" value="Glycosidases"/>
    <property type="match status" value="1"/>
</dbReference>
<dbReference type="InParanoid" id="G0NAG9"/>
<dbReference type="eggNOG" id="KOG2806">
    <property type="taxonomic scope" value="Eukaryota"/>
</dbReference>
<dbReference type="InterPro" id="IPR029070">
    <property type="entry name" value="Chitinase_insertion_sf"/>
</dbReference>
<dbReference type="AlphaFoldDB" id="G0NAG9"/>
<protein>
    <recommendedName>
        <fullName evidence="1">GH18 domain-containing protein</fullName>
    </recommendedName>
</protein>
<dbReference type="PROSITE" id="PS51910">
    <property type="entry name" value="GH18_2"/>
    <property type="match status" value="1"/>
</dbReference>
<evidence type="ECO:0000313" key="2">
    <source>
        <dbReference type="EMBL" id="EGT56339.1"/>
    </source>
</evidence>
<dbReference type="Proteomes" id="UP000008068">
    <property type="component" value="Unassembled WGS sequence"/>
</dbReference>
<dbReference type="STRING" id="135651.G0NAG9"/>
<name>G0NAG9_CAEBE</name>
<gene>
    <name evidence="2" type="ORF">CAEBREN_32843</name>
</gene>
<dbReference type="EMBL" id="GL379855">
    <property type="protein sequence ID" value="EGT56339.1"/>
    <property type="molecule type" value="Genomic_DNA"/>
</dbReference>
<dbReference type="InterPro" id="IPR011583">
    <property type="entry name" value="Chitinase_II/V-like_cat"/>
</dbReference>
<dbReference type="SMART" id="SM00636">
    <property type="entry name" value="Glyco_18"/>
    <property type="match status" value="1"/>
</dbReference>
<sequence>MSSERNKDSYIEVYFRPLESREGESWHGKWKYGTAIAIFCVIATVNVLSLARSNHSLETTGKNTGDAVDLSQNLPLSKRDLTKHTPCGKRIVGYYTEFESIDITKNQVSKLTHAVFAYVEMTWEGKLRFKTDKAKQRFLSLKFKSKSVKTDVKVMISIGGYENSQHFSPVTEDSEKRKQFINSIAEFLKEHQIQGVDFYWKNIEEKDKWNYITFIRELREKLNEESKGEKYLISLTIPPPGIANWEMGYDLEESLEDVDFFNVFSMDYYGPWENQWGNPAGPTSPLYSGPEGKTQFNVDSTMKYYICKSKQPNRFNIVIPFYARIWKNVDGPLETGKEVFRNVELKNNKAVGFPYMSRWTVADKGYNLTPATFDEETKTSYIYNSKKRTFLTFECEKSITAKTEYVNKMNLGGVWIWAVDMDDDKNSLLNAIASKEYCKSGAGNMIKYECGN</sequence>
<reference evidence="3" key="1">
    <citation type="submission" date="2011-07" db="EMBL/GenBank/DDBJ databases">
        <authorList>
            <consortium name="Caenorhabditis brenneri Sequencing and Analysis Consortium"/>
            <person name="Wilson R.K."/>
        </authorList>
    </citation>
    <scope>NUCLEOTIDE SEQUENCE [LARGE SCALE GENOMIC DNA]</scope>
    <source>
        <strain evidence="3">PB2801</strain>
    </source>
</reference>
<dbReference type="Gene3D" id="3.10.50.10">
    <property type="match status" value="1"/>
</dbReference>
<accession>G0NAG9</accession>
<dbReference type="InterPro" id="IPR001223">
    <property type="entry name" value="Glyco_hydro18_cat"/>
</dbReference>
<dbReference type="FunCoup" id="G0NAG9">
    <property type="interactions" value="3"/>
</dbReference>
<dbReference type="HOGENOM" id="CLU_002833_0_0_1"/>
<dbReference type="PANTHER" id="PTHR46073:SF7">
    <property type="entry name" value="GH18 DOMAIN-CONTAINING PROTEIN"/>
    <property type="match status" value="1"/>
</dbReference>
<dbReference type="GO" id="GO:0008061">
    <property type="term" value="F:chitin binding"/>
    <property type="evidence" value="ECO:0007669"/>
    <property type="project" value="InterPro"/>
</dbReference>